<feature type="domain" description="FimV N-terminal" evidence="2">
    <location>
        <begin position="25"/>
        <end position="127"/>
    </location>
</feature>
<dbReference type="EMBL" id="CAKLPX010000001">
    <property type="protein sequence ID" value="CAH0990573.1"/>
    <property type="molecule type" value="Genomic_DNA"/>
</dbReference>
<evidence type="ECO:0000313" key="4">
    <source>
        <dbReference type="Proteomes" id="UP000838100"/>
    </source>
</evidence>
<accession>A0ABN8EDM9</accession>
<protein>
    <recommendedName>
        <fullName evidence="2">FimV N-terminal domain-containing protein</fullName>
    </recommendedName>
</protein>
<keyword evidence="4" id="KW-1185">Reference proteome</keyword>
<dbReference type="InterPro" id="IPR057840">
    <property type="entry name" value="FimV_N"/>
</dbReference>
<comment type="caution">
    <text evidence="3">The sequence shown here is derived from an EMBL/GenBank/DDBJ whole genome shotgun (WGS) entry which is preliminary data.</text>
</comment>
<gene>
    <name evidence="3" type="ORF">SIN8267_00666</name>
</gene>
<evidence type="ECO:0000313" key="3">
    <source>
        <dbReference type="EMBL" id="CAH0990573.1"/>
    </source>
</evidence>
<reference evidence="3" key="1">
    <citation type="submission" date="2021-12" db="EMBL/GenBank/DDBJ databases">
        <authorList>
            <person name="Rodrigo-Torres L."/>
            <person name="Arahal R. D."/>
            <person name="Lucena T."/>
        </authorList>
    </citation>
    <scope>NUCLEOTIDE SEQUENCE</scope>
    <source>
        <strain evidence="3">CECT 8267</strain>
    </source>
</reference>
<evidence type="ECO:0000259" key="2">
    <source>
        <dbReference type="Pfam" id="PF25800"/>
    </source>
</evidence>
<feature type="signal peptide" evidence="1">
    <location>
        <begin position="1"/>
        <end position="24"/>
    </location>
</feature>
<name>A0ABN8EDM9_9GAMM</name>
<proteinExistence type="predicted"/>
<sequence>MKKIITAIACSLCLLMPLFGHSLSAGKLTQLSVINQPFEAKIALKNIGELDESTIKVGLADQASFDKIGTERKFILTKLKFKTVIQGGSGYILITSHKPIQDSFLDFVIDVKWPSGRMIKPYTALIQTQ</sequence>
<dbReference type="Proteomes" id="UP000838100">
    <property type="component" value="Unassembled WGS sequence"/>
</dbReference>
<feature type="chain" id="PRO_5045827456" description="FimV N-terminal domain-containing protein" evidence="1">
    <location>
        <begin position="25"/>
        <end position="129"/>
    </location>
</feature>
<dbReference type="RefSeq" id="WP_237443255.1">
    <property type="nucleotide sequence ID" value="NZ_CAKLPX010000001.1"/>
</dbReference>
<dbReference type="Pfam" id="PF25800">
    <property type="entry name" value="FimV_N"/>
    <property type="match status" value="1"/>
</dbReference>
<evidence type="ECO:0000256" key="1">
    <source>
        <dbReference type="SAM" id="SignalP"/>
    </source>
</evidence>
<keyword evidence="1" id="KW-0732">Signal</keyword>
<organism evidence="3 4">
    <name type="scientific">Sinobacterium norvegicum</name>
    <dbReference type="NCBI Taxonomy" id="1641715"/>
    <lineage>
        <taxon>Bacteria</taxon>
        <taxon>Pseudomonadati</taxon>
        <taxon>Pseudomonadota</taxon>
        <taxon>Gammaproteobacteria</taxon>
        <taxon>Cellvibrionales</taxon>
        <taxon>Spongiibacteraceae</taxon>
        <taxon>Sinobacterium</taxon>
    </lineage>
</organism>